<protein>
    <submittedName>
        <fullName evidence="1">Uncharacterized protein</fullName>
    </submittedName>
</protein>
<organism evidence="1">
    <name type="scientific">Timema bartmani</name>
    <dbReference type="NCBI Taxonomy" id="61472"/>
    <lineage>
        <taxon>Eukaryota</taxon>
        <taxon>Metazoa</taxon>
        <taxon>Ecdysozoa</taxon>
        <taxon>Arthropoda</taxon>
        <taxon>Hexapoda</taxon>
        <taxon>Insecta</taxon>
        <taxon>Pterygota</taxon>
        <taxon>Neoptera</taxon>
        <taxon>Polyneoptera</taxon>
        <taxon>Phasmatodea</taxon>
        <taxon>Timematodea</taxon>
        <taxon>Timematoidea</taxon>
        <taxon>Timematidae</taxon>
        <taxon>Timema</taxon>
    </lineage>
</organism>
<accession>A0A7R9F1Z8</accession>
<reference evidence="1" key="1">
    <citation type="submission" date="2020-11" db="EMBL/GenBank/DDBJ databases">
        <authorList>
            <person name="Tran Van P."/>
        </authorList>
    </citation>
    <scope>NUCLEOTIDE SEQUENCE</scope>
</reference>
<dbReference type="Gene3D" id="1.10.287.70">
    <property type="match status" value="1"/>
</dbReference>
<sequence>MYRLVTDVGKEARGFLVREQQDVFIGRQGWTHLRFTTNSREDVRERLNVLYEKNWTRLVHEQLRNFEASVVSATKVEGYDGKDVMDNDRQWSFSGAMLYSVTVITTIGNRSPLLVGIVSGIAYRDPWSISSASRFFCEAICLKRGQLGLVRKIEELLEYSSGTGLEN</sequence>
<dbReference type="EMBL" id="OD567130">
    <property type="protein sequence ID" value="CAD7445171.1"/>
    <property type="molecule type" value="Genomic_DNA"/>
</dbReference>
<dbReference type="AlphaFoldDB" id="A0A7R9F1Z8"/>
<name>A0A7R9F1Z8_9NEOP</name>
<evidence type="ECO:0000313" key="1">
    <source>
        <dbReference type="EMBL" id="CAD7445171.1"/>
    </source>
</evidence>
<gene>
    <name evidence="1" type="ORF">TBIB3V08_LOCUS7529</name>
</gene>
<proteinExistence type="predicted"/>